<gene>
    <name evidence="1" type="ORF">MEUPH1_LOCUS28484</name>
</gene>
<dbReference type="Proteomes" id="UP001160148">
    <property type="component" value="Unassembled WGS sequence"/>
</dbReference>
<proteinExistence type="predicted"/>
<dbReference type="EMBL" id="CARXXK010001250">
    <property type="protein sequence ID" value="CAI6374911.1"/>
    <property type="molecule type" value="Genomic_DNA"/>
</dbReference>
<protein>
    <recommendedName>
        <fullName evidence="3">E3 SUMO-protein ligase KIAA1586-like</fullName>
    </recommendedName>
</protein>
<dbReference type="PANTHER" id="PTHR46880">
    <property type="entry name" value="RAS-ASSOCIATING DOMAIN-CONTAINING PROTEIN"/>
    <property type="match status" value="1"/>
</dbReference>
<dbReference type="PANTHER" id="PTHR46880:SF8">
    <property type="entry name" value="E3 SUMO-PROTEIN LIGASE KIAA1586"/>
    <property type="match status" value="1"/>
</dbReference>
<accession>A0AAV0Y3A9</accession>
<dbReference type="AlphaFoldDB" id="A0AAV0Y3A9"/>
<evidence type="ECO:0008006" key="3">
    <source>
        <dbReference type="Google" id="ProtNLM"/>
    </source>
</evidence>
<keyword evidence="2" id="KW-1185">Reference proteome</keyword>
<evidence type="ECO:0000313" key="2">
    <source>
        <dbReference type="Proteomes" id="UP001160148"/>
    </source>
</evidence>
<name>A0AAV0Y3A9_9HEMI</name>
<sequence>MREQLVKNIIDCSAKLSVLIDESTTLSSKTSMVVYIKSAISNDDPIFMFLDLVELDNQLAVNIVDKLLACLHKCGFDETFLQKNWVSFVSDGASVLLGKKNGVAKRLKDKYPLIFSWHCMNHRLELAVNDSVKDVTATNHFKAFLDSLYALYNRSPKNQNELKTICTELDMIFLKVGRVK</sequence>
<evidence type="ECO:0000313" key="1">
    <source>
        <dbReference type="EMBL" id="CAI6374911.1"/>
    </source>
</evidence>
<reference evidence="1 2" key="1">
    <citation type="submission" date="2023-01" db="EMBL/GenBank/DDBJ databases">
        <authorList>
            <person name="Whitehead M."/>
        </authorList>
    </citation>
    <scope>NUCLEOTIDE SEQUENCE [LARGE SCALE GENOMIC DNA]</scope>
</reference>
<comment type="caution">
    <text evidence="1">The sequence shown here is derived from an EMBL/GenBank/DDBJ whole genome shotgun (WGS) entry which is preliminary data.</text>
</comment>
<organism evidence="1 2">
    <name type="scientific">Macrosiphum euphorbiae</name>
    <name type="common">potato aphid</name>
    <dbReference type="NCBI Taxonomy" id="13131"/>
    <lineage>
        <taxon>Eukaryota</taxon>
        <taxon>Metazoa</taxon>
        <taxon>Ecdysozoa</taxon>
        <taxon>Arthropoda</taxon>
        <taxon>Hexapoda</taxon>
        <taxon>Insecta</taxon>
        <taxon>Pterygota</taxon>
        <taxon>Neoptera</taxon>
        <taxon>Paraneoptera</taxon>
        <taxon>Hemiptera</taxon>
        <taxon>Sternorrhyncha</taxon>
        <taxon>Aphidomorpha</taxon>
        <taxon>Aphidoidea</taxon>
        <taxon>Aphididae</taxon>
        <taxon>Macrosiphini</taxon>
        <taxon>Macrosiphum</taxon>
    </lineage>
</organism>